<keyword evidence="2" id="KW-1185">Reference proteome</keyword>
<accession>A0A812LPI7</accession>
<comment type="caution">
    <text evidence="1">The sequence shown here is derived from an EMBL/GenBank/DDBJ whole genome shotgun (WGS) entry which is preliminary data.</text>
</comment>
<gene>
    <name evidence="1" type="primary">rskn-2</name>
    <name evidence="1" type="ORF">SPIL2461_LOCUS4412</name>
</gene>
<protein>
    <submittedName>
        <fullName evidence="1">Rskn-2 protein</fullName>
    </submittedName>
</protein>
<feature type="non-terminal residue" evidence="1">
    <location>
        <position position="1"/>
    </location>
</feature>
<organism evidence="1 2">
    <name type="scientific">Symbiodinium pilosum</name>
    <name type="common">Dinoflagellate</name>
    <dbReference type="NCBI Taxonomy" id="2952"/>
    <lineage>
        <taxon>Eukaryota</taxon>
        <taxon>Sar</taxon>
        <taxon>Alveolata</taxon>
        <taxon>Dinophyceae</taxon>
        <taxon>Suessiales</taxon>
        <taxon>Symbiodiniaceae</taxon>
        <taxon>Symbiodinium</taxon>
    </lineage>
</organism>
<dbReference type="Proteomes" id="UP000649617">
    <property type="component" value="Unassembled WGS sequence"/>
</dbReference>
<dbReference type="AlphaFoldDB" id="A0A812LPI7"/>
<dbReference type="EMBL" id="CAJNIZ010005792">
    <property type="protein sequence ID" value="CAE7244580.1"/>
    <property type="molecule type" value="Genomic_DNA"/>
</dbReference>
<evidence type="ECO:0000313" key="2">
    <source>
        <dbReference type="Proteomes" id="UP000649617"/>
    </source>
</evidence>
<reference evidence="1" key="1">
    <citation type="submission" date="2021-02" db="EMBL/GenBank/DDBJ databases">
        <authorList>
            <person name="Dougan E. K."/>
            <person name="Rhodes N."/>
            <person name="Thang M."/>
            <person name="Chan C."/>
        </authorList>
    </citation>
    <scope>NUCLEOTIDE SEQUENCE</scope>
</reference>
<evidence type="ECO:0000313" key="1">
    <source>
        <dbReference type="EMBL" id="CAE7244580.1"/>
    </source>
</evidence>
<sequence length="68" mass="8010">KGEVELYDYFYPFSPPPDESRPELKAYIARQKEGPDFTRLECSEDAKKLLTLLLTYDKEPRPSMQRVL</sequence>
<proteinExistence type="predicted"/>
<feature type="non-terminal residue" evidence="1">
    <location>
        <position position="68"/>
    </location>
</feature>
<name>A0A812LPI7_SYMPI</name>